<reference evidence="10 11" key="1">
    <citation type="submission" date="2019-09" db="EMBL/GenBank/DDBJ databases">
        <title>Bird 10,000 Genomes (B10K) Project - Family phase.</title>
        <authorList>
            <person name="Zhang G."/>
        </authorList>
    </citation>
    <scope>NUCLEOTIDE SEQUENCE [LARGE SCALE GENOMIC DNA]</scope>
    <source>
        <strain evidence="10">B10K-DU-002-35</strain>
        <tissue evidence="10">Muscle</tissue>
    </source>
</reference>
<dbReference type="GO" id="GO:0005634">
    <property type="term" value="C:nucleus"/>
    <property type="evidence" value="ECO:0007669"/>
    <property type="project" value="UniProtKB-SubCell"/>
</dbReference>
<feature type="domain" description="C2H2-type" evidence="9">
    <location>
        <begin position="27"/>
        <end position="54"/>
    </location>
</feature>
<evidence type="ECO:0000313" key="10">
    <source>
        <dbReference type="EMBL" id="NXO05517.1"/>
    </source>
</evidence>
<dbReference type="SUPFAM" id="SSF57667">
    <property type="entry name" value="beta-beta-alpha zinc fingers"/>
    <property type="match status" value="1"/>
</dbReference>
<accession>A0A7L1P295</accession>
<feature type="non-terminal residue" evidence="10">
    <location>
        <position position="1"/>
    </location>
</feature>
<dbReference type="FunFam" id="3.30.160.60:FF:004135">
    <property type="match status" value="1"/>
</dbReference>
<dbReference type="Proteomes" id="UP000565785">
    <property type="component" value="Unassembled WGS sequence"/>
</dbReference>
<feature type="domain" description="C2H2-type" evidence="9">
    <location>
        <begin position="1"/>
        <end position="26"/>
    </location>
</feature>
<evidence type="ECO:0000256" key="5">
    <source>
        <dbReference type="ARBA" id="ARBA00022771"/>
    </source>
</evidence>
<dbReference type="EMBL" id="VXBP01011251">
    <property type="protein sequence ID" value="NXO05517.1"/>
    <property type="molecule type" value="Genomic_DNA"/>
</dbReference>
<dbReference type="InterPro" id="IPR036236">
    <property type="entry name" value="Znf_C2H2_sf"/>
</dbReference>
<keyword evidence="4" id="KW-0677">Repeat</keyword>
<evidence type="ECO:0000313" key="11">
    <source>
        <dbReference type="Proteomes" id="UP000565785"/>
    </source>
</evidence>
<dbReference type="GO" id="GO:0008270">
    <property type="term" value="F:zinc ion binding"/>
    <property type="evidence" value="ECO:0007669"/>
    <property type="project" value="UniProtKB-KW"/>
</dbReference>
<gene>
    <name evidence="10" type="primary">Znf629_2</name>
    <name evidence="10" type="ORF">RHICYA_R04829</name>
</gene>
<dbReference type="PROSITE" id="PS50157">
    <property type="entry name" value="ZINC_FINGER_C2H2_2"/>
    <property type="match status" value="2"/>
</dbReference>
<name>A0A7L1P295_RHICY</name>
<comment type="similarity">
    <text evidence="2">Belongs to the krueppel C2H2-type zinc-finger protein family.</text>
</comment>
<dbReference type="FunFam" id="3.30.160.60:FF:000478">
    <property type="entry name" value="Zinc finger protein 133"/>
    <property type="match status" value="1"/>
</dbReference>
<dbReference type="PANTHER" id="PTHR23226">
    <property type="entry name" value="ZINC FINGER AND SCAN DOMAIN-CONTAINING"/>
    <property type="match status" value="1"/>
</dbReference>
<dbReference type="SMART" id="SM00355">
    <property type="entry name" value="ZnF_C2H2"/>
    <property type="match status" value="2"/>
</dbReference>
<dbReference type="Gene3D" id="3.30.160.60">
    <property type="entry name" value="Classic Zinc Finger"/>
    <property type="match status" value="2"/>
</dbReference>
<evidence type="ECO:0000256" key="8">
    <source>
        <dbReference type="PROSITE-ProRule" id="PRU00042"/>
    </source>
</evidence>
<dbReference type="PANTHER" id="PTHR23226:SF416">
    <property type="entry name" value="FI01424P"/>
    <property type="match status" value="1"/>
</dbReference>
<evidence type="ECO:0000256" key="7">
    <source>
        <dbReference type="ARBA" id="ARBA00023242"/>
    </source>
</evidence>
<dbReference type="OrthoDB" id="6077919at2759"/>
<sequence>CADCGRRFSQIAQLTEHRRTHTGEKPFRCDDCGKSFSWISTLTEHRRTHTGEKP</sequence>
<dbReference type="PROSITE" id="PS00028">
    <property type="entry name" value="ZINC_FINGER_C2H2_1"/>
    <property type="match status" value="2"/>
</dbReference>
<evidence type="ECO:0000256" key="4">
    <source>
        <dbReference type="ARBA" id="ARBA00022737"/>
    </source>
</evidence>
<evidence type="ECO:0000256" key="3">
    <source>
        <dbReference type="ARBA" id="ARBA00022723"/>
    </source>
</evidence>
<comment type="caution">
    <text evidence="10">The sequence shown here is derived from an EMBL/GenBank/DDBJ whole genome shotgun (WGS) entry which is preliminary data.</text>
</comment>
<dbReference type="GO" id="GO:0000978">
    <property type="term" value="F:RNA polymerase II cis-regulatory region sequence-specific DNA binding"/>
    <property type="evidence" value="ECO:0007669"/>
    <property type="project" value="TreeGrafter"/>
</dbReference>
<keyword evidence="5 8" id="KW-0863">Zinc-finger</keyword>
<comment type="subcellular location">
    <subcellularLocation>
        <location evidence="1">Nucleus</location>
    </subcellularLocation>
</comment>
<organism evidence="10 11">
    <name type="scientific">Rhinopomastus cyanomelas</name>
    <name type="common">Common scimitarbill</name>
    <dbReference type="NCBI Taxonomy" id="113115"/>
    <lineage>
        <taxon>Eukaryota</taxon>
        <taxon>Metazoa</taxon>
        <taxon>Chordata</taxon>
        <taxon>Craniata</taxon>
        <taxon>Vertebrata</taxon>
        <taxon>Euteleostomi</taxon>
        <taxon>Archelosauria</taxon>
        <taxon>Archosauria</taxon>
        <taxon>Dinosauria</taxon>
        <taxon>Saurischia</taxon>
        <taxon>Theropoda</taxon>
        <taxon>Coelurosauria</taxon>
        <taxon>Aves</taxon>
        <taxon>Neognathae</taxon>
        <taxon>Neoaves</taxon>
        <taxon>Telluraves</taxon>
        <taxon>Coraciimorphae</taxon>
        <taxon>Bucerotiformes</taxon>
        <taxon>Rhinopomastidae</taxon>
        <taxon>Rhinopomastus</taxon>
    </lineage>
</organism>
<dbReference type="Pfam" id="PF00096">
    <property type="entry name" value="zf-C2H2"/>
    <property type="match status" value="2"/>
</dbReference>
<dbReference type="AlphaFoldDB" id="A0A7L1P295"/>
<evidence type="ECO:0000259" key="9">
    <source>
        <dbReference type="PROSITE" id="PS50157"/>
    </source>
</evidence>
<keyword evidence="7" id="KW-0539">Nucleus</keyword>
<dbReference type="InterPro" id="IPR013087">
    <property type="entry name" value="Znf_C2H2_type"/>
</dbReference>
<proteinExistence type="inferred from homology"/>
<evidence type="ECO:0000256" key="6">
    <source>
        <dbReference type="ARBA" id="ARBA00022833"/>
    </source>
</evidence>
<protein>
    <submittedName>
        <fullName evidence="10">ZN629 protein</fullName>
    </submittedName>
</protein>
<keyword evidence="3" id="KW-0479">Metal-binding</keyword>
<keyword evidence="6" id="KW-0862">Zinc</keyword>
<dbReference type="GO" id="GO:0000981">
    <property type="term" value="F:DNA-binding transcription factor activity, RNA polymerase II-specific"/>
    <property type="evidence" value="ECO:0007669"/>
    <property type="project" value="TreeGrafter"/>
</dbReference>
<evidence type="ECO:0000256" key="2">
    <source>
        <dbReference type="ARBA" id="ARBA00006991"/>
    </source>
</evidence>
<keyword evidence="11" id="KW-1185">Reference proteome</keyword>
<evidence type="ECO:0000256" key="1">
    <source>
        <dbReference type="ARBA" id="ARBA00004123"/>
    </source>
</evidence>
<feature type="non-terminal residue" evidence="10">
    <location>
        <position position="54"/>
    </location>
</feature>